<accession>A0A832DAQ3</accession>
<dbReference type="CDD" id="cd02134">
    <property type="entry name" value="KH-II_NusA_rpt1"/>
    <property type="match status" value="1"/>
</dbReference>
<dbReference type="SUPFAM" id="SSF69705">
    <property type="entry name" value="Transcription factor NusA, N-terminal domain"/>
    <property type="match status" value="1"/>
</dbReference>
<proteinExistence type="inferred from homology"/>
<dbReference type="Pfam" id="PF26594">
    <property type="entry name" value="KH_NusA_2nd"/>
    <property type="match status" value="1"/>
</dbReference>
<comment type="caution">
    <text evidence="9">The sequence shown here is derived from an EMBL/GenBank/DDBJ whole genome shotgun (WGS) entry which is preliminary data.</text>
</comment>
<dbReference type="EMBL" id="DSFC01000238">
    <property type="protein sequence ID" value="HEV09573.1"/>
    <property type="molecule type" value="Genomic_DNA"/>
</dbReference>
<evidence type="ECO:0000256" key="3">
    <source>
        <dbReference type="ARBA" id="ARBA00022814"/>
    </source>
</evidence>
<dbReference type="Gene3D" id="3.30.1480.10">
    <property type="entry name" value="NusA, N-terminal domain"/>
    <property type="match status" value="1"/>
</dbReference>
<dbReference type="PANTHER" id="PTHR22648:SF0">
    <property type="entry name" value="TRANSCRIPTION TERMINATION_ANTITERMINATION PROTEIN NUSA"/>
    <property type="match status" value="1"/>
</dbReference>
<evidence type="ECO:0000259" key="8">
    <source>
        <dbReference type="PROSITE" id="PS50126"/>
    </source>
</evidence>
<evidence type="ECO:0000256" key="1">
    <source>
        <dbReference type="ARBA" id="ARBA00022472"/>
    </source>
</evidence>
<evidence type="ECO:0000256" key="7">
    <source>
        <dbReference type="HAMAP-Rule" id="MF_00945"/>
    </source>
</evidence>
<dbReference type="InterPro" id="IPR013735">
    <property type="entry name" value="TF_NusA_N"/>
</dbReference>
<dbReference type="InterPro" id="IPR010213">
    <property type="entry name" value="TF_NusA"/>
</dbReference>
<dbReference type="Proteomes" id="UP000885621">
    <property type="component" value="Unassembled WGS sequence"/>
</dbReference>
<evidence type="ECO:0000256" key="2">
    <source>
        <dbReference type="ARBA" id="ARBA00022490"/>
    </source>
</evidence>
<dbReference type="InterPro" id="IPR030842">
    <property type="entry name" value="TF_NusA_bacterial"/>
</dbReference>
<dbReference type="InterPro" id="IPR009019">
    <property type="entry name" value="KH_sf_prok-type"/>
</dbReference>
<dbReference type="InterPro" id="IPR058582">
    <property type="entry name" value="KH_NusA_2nd"/>
</dbReference>
<dbReference type="GO" id="GO:0005829">
    <property type="term" value="C:cytosol"/>
    <property type="evidence" value="ECO:0007669"/>
    <property type="project" value="TreeGrafter"/>
</dbReference>
<dbReference type="PROSITE" id="PS50126">
    <property type="entry name" value="S1"/>
    <property type="match status" value="1"/>
</dbReference>
<gene>
    <name evidence="7 9" type="primary">nusA</name>
    <name evidence="9" type="ORF">ENO34_04145</name>
</gene>
<keyword evidence="4 7" id="KW-0694">RNA-binding</keyword>
<dbReference type="InterPro" id="IPR004087">
    <property type="entry name" value="KH_dom"/>
</dbReference>
<sequence length="370" mass="42320">MPIKLRKVIETVAKEKNVPEEVIEKALKDGIFAAVKKEYKLKNDQIRVIYDKEKDELKVLVKKKVTPFVEDERKEVTLEEAKQHNPDADYGKFVWMPLDLEDIGRIALAVAKDVIAEKVSKVERDILYKEFKEYEGKILTGTVRRFEDGDIIVDLGRLEAILPKEEQIPKETYKIGDRVRALVLKVTKENKYPVLEKGKVKRVIKTYEGPLVILSRTHPNFLKRLLWVEVPEIQEGEIEVKAVAREPGERAKVAVYTKDKNIDPVGVVVGLKGSRIQNVSNELSGEKIDVIEWSEDPAKFIIRALSPARPTKYRLLPKEKRIEIAVPKDELSLAIGKNGINAKLAHKLTGWHIDILSEEDFEKIQKLPTK</sequence>
<dbReference type="GO" id="GO:0031564">
    <property type="term" value="P:transcription antitermination"/>
    <property type="evidence" value="ECO:0007669"/>
    <property type="project" value="UniProtKB-UniRule"/>
</dbReference>
<keyword evidence="1 7" id="KW-0806">Transcription termination</keyword>
<evidence type="ECO:0000256" key="4">
    <source>
        <dbReference type="ARBA" id="ARBA00022884"/>
    </source>
</evidence>
<dbReference type="NCBIfam" id="TIGR01953">
    <property type="entry name" value="NusA"/>
    <property type="match status" value="1"/>
</dbReference>
<comment type="subcellular location">
    <subcellularLocation>
        <location evidence="7">Cytoplasm</location>
    </subcellularLocation>
</comment>
<dbReference type="GO" id="GO:0003700">
    <property type="term" value="F:DNA-binding transcription factor activity"/>
    <property type="evidence" value="ECO:0007669"/>
    <property type="project" value="InterPro"/>
</dbReference>
<organism evidence="9">
    <name type="scientific">Sulfurihydrogenibium azorense</name>
    <dbReference type="NCBI Taxonomy" id="309806"/>
    <lineage>
        <taxon>Bacteria</taxon>
        <taxon>Pseudomonadati</taxon>
        <taxon>Aquificota</taxon>
        <taxon>Aquificia</taxon>
        <taxon>Aquificales</taxon>
        <taxon>Hydrogenothermaceae</taxon>
        <taxon>Sulfurihydrogenibium</taxon>
    </lineage>
</organism>
<dbReference type="FunFam" id="3.30.300.20:FF:000002">
    <property type="entry name" value="Transcription termination/antitermination protein NusA"/>
    <property type="match status" value="1"/>
</dbReference>
<dbReference type="FunFam" id="3.30.300.20:FF:000005">
    <property type="entry name" value="Transcription termination/antitermination protein NusA"/>
    <property type="match status" value="1"/>
</dbReference>
<dbReference type="GO" id="GO:0003723">
    <property type="term" value="F:RNA binding"/>
    <property type="evidence" value="ECO:0007669"/>
    <property type="project" value="UniProtKB-UniRule"/>
</dbReference>
<reference evidence="9" key="1">
    <citation type="journal article" date="2020" name="mSystems">
        <title>Genome- and Community-Level Interaction Insights into Carbon Utilization and Element Cycling Functions of Hydrothermarchaeota in Hydrothermal Sediment.</title>
        <authorList>
            <person name="Zhou Z."/>
            <person name="Liu Y."/>
            <person name="Xu W."/>
            <person name="Pan J."/>
            <person name="Luo Z.H."/>
            <person name="Li M."/>
        </authorList>
    </citation>
    <scope>NUCLEOTIDE SEQUENCE [LARGE SCALE GENOMIC DNA]</scope>
    <source>
        <strain evidence="9">SpSt-1257</strain>
    </source>
</reference>
<dbReference type="SUPFAM" id="SSF50249">
    <property type="entry name" value="Nucleic acid-binding proteins"/>
    <property type="match status" value="1"/>
</dbReference>
<dbReference type="PROSITE" id="PS50084">
    <property type="entry name" value="KH_TYPE_1"/>
    <property type="match status" value="1"/>
</dbReference>
<evidence type="ECO:0000256" key="6">
    <source>
        <dbReference type="ARBA" id="ARBA00023163"/>
    </source>
</evidence>
<dbReference type="AlphaFoldDB" id="A0A832DAQ3"/>
<protein>
    <recommendedName>
        <fullName evidence="7">Transcription termination/antitermination protein NusA</fullName>
    </recommendedName>
</protein>
<dbReference type="InterPro" id="IPR025249">
    <property type="entry name" value="TF_NusA_KH_1st"/>
</dbReference>
<dbReference type="Gene3D" id="2.40.50.140">
    <property type="entry name" value="Nucleic acid-binding proteins"/>
    <property type="match status" value="1"/>
</dbReference>
<dbReference type="CDD" id="cd04455">
    <property type="entry name" value="S1_NusA"/>
    <property type="match status" value="1"/>
</dbReference>
<name>A0A832DAQ3_9AQUI</name>
<keyword evidence="6 7" id="KW-0804">Transcription</keyword>
<dbReference type="InterPro" id="IPR036555">
    <property type="entry name" value="NusA_N_sf"/>
</dbReference>
<dbReference type="InterPro" id="IPR015946">
    <property type="entry name" value="KH_dom-like_a/b"/>
</dbReference>
<evidence type="ECO:0000313" key="9">
    <source>
        <dbReference type="EMBL" id="HEV09573.1"/>
    </source>
</evidence>
<dbReference type="PANTHER" id="PTHR22648">
    <property type="entry name" value="TRANSCRIPTION TERMINATION FACTOR NUSA"/>
    <property type="match status" value="1"/>
</dbReference>
<dbReference type="Pfam" id="PF13184">
    <property type="entry name" value="KH_NusA_1st"/>
    <property type="match status" value="1"/>
</dbReference>
<keyword evidence="3 7" id="KW-0889">Transcription antitermination</keyword>
<comment type="similarity">
    <text evidence="7">Belongs to the NusA family.</text>
</comment>
<feature type="domain" description="S1 motif" evidence="8">
    <location>
        <begin position="136"/>
        <end position="198"/>
    </location>
</feature>
<dbReference type="GO" id="GO:0006353">
    <property type="term" value="P:DNA-templated transcription termination"/>
    <property type="evidence" value="ECO:0007669"/>
    <property type="project" value="UniProtKB-UniRule"/>
</dbReference>
<keyword evidence="2 7" id="KW-0963">Cytoplasm</keyword>
<dbReference type="Pfam" id="PF08529">
    <property type="entry name" value="NusA_N"/>
    <property type="match status" value="1"/>
</dbReference>
<comment type="function">
    <text evidence="7">Participates in both transcription termination and antitermination.</text>
</comment>
<dbReference type="HAMAP" id="MF_00945_B">
    <property type="entry name" value="NusA_B"/>
    <property type="match status" value="1"/>
</dbReference>
<dbReference type="InterPro" id="IPR003029">
    <property type="entry name" value="S1_domain"/>
</dbReference>
<dbReference type="CDD" id="cd22529">
    <property type="entry name" value="KH-II_NusA_rpt2"/>
    <property type="match status" value="1"/>
</dbReference>
<dbReference type="InterPro" id="IPR012340">
    <property type="entry name" value="NA-bd_OB-fold"/>
</dbReference>
<dbReference type="Pfam" id="PF00575">
    <property type="entry name" value="S1"/>
    <property type="match status" value="1"/>
</dbReference>
<dbReference type="Gene3D" id="3.30.300.20">
    <property type="match status" value="2"/>
</dbReference>
<dbReference type="SUPFAM" id="SSF54814">
    <property type="entry name" value="Prokaryotic type KH domain (KH-domain type II)"/>
    <property type="match status" value="2"/>
</dbReference>
<dbReference type="SMART" id="SM00316">
    <property type="entry name" value="S1"/>
    <property type="match status" value="1"/>
</dbReference>
<keyword evidence="5 7" id="KW-0805">Transcription regulation</keyword>
<comment type="subunit">
    <text evidence="7">Monomer. Binds directly to the core enzyme of the DNA-dependent RNA polymerase and to nascent RNA.</text>
</comment>
<evidence type="ECO:0000256" key="5">
    <source>
        <dbReference type="ARBA" id="ARBA00023015"/>
    </source>
</evidence>
<dbReference type="SMART" id="SM00322">
    <property type="entry name" value="KH"/>
    <property type="match status" value="2"/>
</dbReference>